<geneLocation type="plasmid" evidence="2">
    <name>unnamed1</name>
</geneLocation>
<evidence type="ECO:0000313" key="3">
    <source>
        <dbReference type="Proteomes" id="UP000296822"/>
    </source>
</evidence>
<keyword evidence="2" id="KW-0614">Plasmid</keyword>
<accession>A0A4D6HSB0</accession>
<dbReference type="Proteomes" id="UP000296822">
    <property type="component" value="Plasmid unnamed1"/>
</dbReference>
<organism evidence="2 3">
    <name type="scientific">Natronorubrum bangense</name>
    <dbReference type="NCBI Taxonomy" id="61858"/>
    <lineage>
        <taxon>Archaea</taxon>
        <taxon>Methanobacteriati</taxon>
        <taxon>Methanobacteriota</taxon>
        <taxon>Stenosarchaea group</taxon>
        <taxon>Halobacteria</taxon>
        <taxon>Halobacteriales</taxon>
        <taxon>Natrialbaceae</taxon>
        <taxon>Natronorubrum</taxon>
    </lineage>
</organism>
<feature type="compositionally biased region" description="Acidic residues" evidence="1">
    <location>
        <begin position="1"/>
        <end position="21"/>
    </location>
</feature>
<gene>
    <name evidence="2" type="ORF">DV706_19300</name>
</gene>
<dbReference type="RefSeq" id="WP_006067143.1">
    <property type="nucleotide sequence ID" value="NZ_CP031306.1"/>
</dbReference>
<evidence type="ECO:0000313" key="2">
    <source>
        <dbReference type="EMBL" id="QCC56640.1"/>
    </source>
</evidence>
<dbReference type="AlphaFoldDB" id="A0A4D6HSB0"/>
<dbReference type="InterPro" id="IPR058276">
    <property type="entry name" value="DUF7970"/>
</dbReference>
<dbReference type="KEGG" id="nbg:DV706_19300"/>
<sequence>MPFDDLADESDEADPGDEALDELAGTLTEDSPADDAAGTDETEAATEKDIASYDIQSEPAFPTAKTQTQHSVYCLPETWDTIDGASGLLFEAEIMLRRDDYEAVQKRELHNALLQAAAQQLTAADIADAFVETREDRTSGPLLDDE</sequence>
<dbReference type="GeneID" id="39853428"/>
<name>A0A4D6HSB0_9EURY</name>
<protein>
    <submittedName>
        <fullName evidence="2">Uncharacterized protein</fullName>
    </submittedName>
</protein>
<dbReference type="Pfam" id="PF25925">
    <property type="entry name" value="DUF7970"/>
    <property type="match status" value="1"/>
</dbReference>
<feature type="region of interest" description="Disordered" evidence="1">
    <location>
        <begin position="1"/>
        <end position="68"/>
    </location>
</feature>
<dbReference type="EMBL" id="CP031306">
    <property type="protein sequence ID" value="QCC56640.1"/>
    <property type="molecule type" value="Genomic_DNA"/>
</dbReference>
<reference evidence="2 3" key="1">
    <citation type="journal article" date="2019" name="Nat. Commun.">
        <title>A new type of DNA phosphorothioation-based antiviral system in archaea.</title>
        <authorList>
            <person name="Xiong L."/>
            <person name="Liu S."/>
            <person name="Chen S."/>
            <person name="Xiao Y."/>
            <person name="Zhu B."/>
            <person name="Gao Y."/>
            <person name="Zhang Y."/>
            <person name="Chen B."/>
            <person name="Luo J."/>
            <person name="Deng Z."/>
            <person name="Chen X."/>
            <person name="Wang L."/>
            <person name="Chen S."/>
        </authorList>
    </citation>
    <scope>NUCLEOTIDE SEQUENCE [LARGE SCALE GENOMIC DNA]</scope>
    <source>
        <strain evidence="2 3">JCM 10635</strain>
        <plasmid evidence="2 3">unnamed1</plasmid>
    </source>
</reference>
<evidence type="ECO:0000256" key="1">
    <source>
        <dbReference type="SAM" id="MobiDB-lite"/>
    </source>
</evidence>
<proteinExistence type="predicted"/>
<feature type="compositionally biased region" description="Acidic residues" evidence="1">
    <location>
        <begin position="31"/>
        <end position="44"/>
    </location>
</feature>